<dbReference type="PROSITE" id="PS50158">
    <property type="entry name" value="ZF_CCHC"/>
    <property type="match status" value="1"/>
</dbReference>
<keyword evidence="16" id="KW-1185">Reference proteome</keyword>
<dbReference type="PANTHER" id="PTHR13140:SF706">
    <property type="entry name" value="DILUTE CLASS UNCONVENTIONAL MYOSIN, ISOFORM C"/>
    <property type="match status" value="1"/>
</dbReference>
<dbReference type="Gene3D" id="1.20.120.720">
    <property type="entry name" value="Myosin VI head, motor domain, U50 subdomain"/>
    <property type="match status" value="1"/>
</dbReference>
<accession>A0A835LY38</accession>
<feature type="compositionally biased region" description="Basic and acidic residues" evidence="11">
    <location>
        <begin position="73"/>
        <end position="86"/>
    </location>
</feature>
<feature type="compositionally biased region" description="Polar residues" evidence="11">
    <location>
        <begin position="1801"/>
        <end position="1816"/>
    </location>
</feature>
<evidence type="ECO:0000256" key="3">
    <source>
        <dbReference type="ARBA" id="ARBA00022860"/>
    </source>
</evidence>
<dbReference type="SMART" id="SM00242">
    <property type="entry name" value="MYSc"/>
    <property type="match status" value="1"/>
</dbReference>
<organism evidence="15 16">
    <name type="scientific">Coptis chinensis</name>
    <dbReference type="NCBI Taxonomy" id="261450"/>
    <lineage>
        <taxon>Eukaryota</taxon>
        <taxon>Viridiplantae</taxon>
        <taxon>Streptophyta</taxon>
        <taxon>Embryophyta</taxon>
        <taxon>Tracheophyta</taxon>
        <taxon>Spermatophyta</taxon>
        <taxon>Magnoliopsida</taxon>
        <taxon>Ranunculales</taxon>
        <taxon>Ranunculaceae</taxon>
        <taxon>Coptidoideae</taxon>
        <taxon>Coptis</taxon>
    </lineage>
</organism>
<evidence type="ECO:0000256" key="1">
    <source>
        <dbReference type="ARBA" id="ARBA00022741"/>
    </source>
</evidence>
<evidence type="ECO:0000259" key="14">
    <source>
        <dbReference type="PROSITE" id="PS51844"/>
    </source>
</evidence>
<evidence type="ECO:0000259" key="13">
    <source>
        <dbReference type="PROSITE" id="PS51456"/>
    </source>
</evidence>
<dbReference type="GO" id="GO:0016459">
    <property type="term" value="C:myosin complex"/>
    <property type="evidence" value="ECO:0007669"/>
    <property type="project" value="UniProtKB-KW"/>
</dbReference>
<dbReference type="PROSITE" id="PS50096">
    <property type="entry name" value="IQ"/>
    <property type="match status" value="4"/>
</dbReference>
<dbReference type="GO" id="GO:0000146">
    <property type="term" value="F:microfilament motor activity"/>
    <property type="evidence" value="ECO:0007669"/>
    <property type="project" value="TreeGrafter"/>
</dbReference>
<evidence type="ECO:0000256" key="4">
    <source>
        <dbReference type="ARBA" id="ARBA00023054"/>
    </source>
</evidence>
<evidence type="ECO:0000256" key="6">
    <source>
        <dbReference type="ARBA" id="ARBA00023175"/>
    </source>
</evidence>
<feature type="region of interest" description="Disordered" evidence="11">
    <location>
        <begin position="24"/>
        <end position="90"/>
    </location>
</feature>
<dbReference type="GO" id="GO:0051015">
    <property type="term" value="F:actin filament binding"/>
    <property type="evidence" value="ECO:0007669"/>
    <property type="project" value="TreeGrafter"/>
</dbReference>
<feature type="region of interest" description="Actin-binding" evidence="9">
    <location>
        <begin position="1453"/>
        <end position="1475"/>
    </location>
</feature>
<evidence type="ECO:0000256" key="2">
    <source>
        <dbReference type="ARBA" id="ARBA00022840"/>
    </source>
</evidence>
<keyword evidence="4 10" id="KW-0175">Coiled coil</keyword>
<feature type="region of interest" description="Disordered" evidence="11">
    <location>
        <begin position="1891"/>
        <end position="1911"/>
    </location>
</feature>
<feature type="binding site" evidence="9">
    <location>
        <begin position="337"/>
        <end position="344"/>
    </location>
    <ligand>
        <name>ATP</name>
        <dbReference type="ChEBI" id="CHEBI:30616"/>
    </ligand>
</feature>
<evidence type="ECO:0000313" key="16">
    <source>
        <dbReference type="Proteomes" id="UP000631114"/>
    </source>
</evidence>
<dbReference type="GO" id="GO:0005516">
    <property type="term" value="F:calmodulin binding"/>
    <property type="evidence" value="ECO:0007669"/>
    <property type="project" value="UniProtKB-KW"/>
</dbReference>
<dbReference type="InterPro" id="IPR001609">
    <property type="entry name" value="Myosin_head_motor_dom-like"/>
</dbReference>
<dbReference type="GO" id="GO:0016020">
    <property type="term" value="C:membrane"/>
    <property type="evidence" value="ECO:0007669"/>
    <property type="project" value="TreeGrafter"/>
</dbReference>
<dbReference type="Pfam" id="PF00063">
    <property type="entry name" value="Myosin_head"/>
    <property type="match status" value="2"/>
</dbReference>
<dbReference type="Proteomes" id="UP000631114">
    <property type="component" value="Unassembled WGS sequence"/>
</dbReference>
<gene>
    <name evidence="15" type="ORF">IFM89_035815</name>
</gene>
<feature type="region of interest" description="Disordered" evidence="11">
    <location>
        <begin position="1765"/>
        <end position="1816"/>
    </location>
</feature>
<evidence type="ECO:0000256" key="5">
    <source>
        <dbReference type="ARBA" id="ARBA00023123"/>
    </source>
</evidence>
<name>A0A835LY38_9MAGN</name>
<protein>
    <submittedName>
        <fullName evidence="15">Uncharacterized protein</fullName>
    </submittedName>
</protein>
<dbReference type="GO" id="GO:0005524">
    <property type="term" value="F:ATP binding"/>
    <property type="evidence" value="ECO:0007669"/>
    <property type="project" value="UniProtKB-UniRule"/>
</dbReference>
<dbReference type="InterPro" id="IPR000048">
    <property type="entry name" value="IQ_motif_EF-hand-BS"/>
</dbReference>
<keyword evidence="5 9" id="KW-0518">Myosin</keyword>
<feature type="coiled-coil region" evidence="10">
    <location>
        <begin position="1694"/>
        <end position="1742"/>
    </location>
</feature>
<dbReference type="SMART" id="SM00015">
    <property type="entry name" value="IQ"/>
    <property type="match status" value="4"/>
</dbReference>
<dbReference type="SMART" id="SM00343">
    <property type="entry name" value="ZnF_C2HC"/>
    <property type="match status" value="1"/>
</dbReference>
<dbReference type="FunFam" id="1.10.10.820:FF:000001">
    <property type="entry name" value="Myosin heavy chain"/>
    <property type="match status" value="1"/>
</dbReference>
<dbReference type="CDD" id="cd00303">
    <property type="entry name" value="retropepsin_like"/>
    <property type="match status" value="1"/>
</dbReference>
<reference evidence="15 16" key="1">
    <citation type="submission" date="2020-10" db="EMBL/GenBank/DDBJ databases">
        <title>The Coptis chinensis genome and diversification of protoberbering-type alkaloids.</title>
        <authorList>
            <person name="Wang B."/>
            <person name="Shu S."/>
            <person name="Song C."/>
            <person name="Liu Y."/>
        </authorList>
    </citation>
    <scope>NUCLEOTIDE SEQUENCE [LARGE SCALE GENOMIC DNA]</scope>
    <source>
        <strain evidence="15">HL-2020</strain>
        <tissue evidence="15">Leaf</tissue>
    </source>
</reference>
<dbReference type="Pfam" id="PF25369">
    <property type="entry name" value="SH3_VIII-1_N"/>
    <property type="match status" value="1"/>
</dbReference>
<dbReference type="GO" id="GO:0003676">
    <property type="term" value="F:nucleic acid binding"/>
    <property type="evidence" value="ECO:0007669"/>
    <property type="project" value="InterPro"/>
</dbReference>
<sequence>MLAVSLPPGGSAGRSSLEVMLNSIRRRDEKPKDVPPALPTRPVSKARLPTSKRILPNNFKVDDSAPENIQNEIGEKDGKKRDRKDSEDDEKELGYKVGVLGSGKMLKVEKVLPAQSPYVNKVDKDKDMCEENKESNLANGPSSLGLLVEESEWGQNIRSILNKWHATCLWCEVMLLCPCFVLMLGVNFHTTEVKLRVWCRLPDGQWVSGKTQSSSGEDALVMLSDEKIVTVPIDNILPANPDILEGVDDLIQLSYLNEPSVLHNLQYRYSHNMIYTKAGPVLVAINPFKDLQIYGDEFVMGYKQKLMDSPHVYGIADTAFSEMMRGPGFMLNFYNSGESGAGKTETAKIAMQYLAALGGRNGIENEILQTNCILEAFGNAKTSRNDNSSRFGKLIEIHFTTTGKICGAKIQTFLLEKSRVVQLAKGERSYHAFYQLCAGAPSYLKERLNLKMAGEYHYLKQSDCLTVNDVDDARRFHLLMEALDIVQLCKDDQESTFAMLATVLWMGNISFQVIDNENHVQVVEDEAAISTAKLMGCNVQDLMLALSSRQIRAGNDSIVQNLTLPQAIDSRDALAKTIYASLFDWLVEQINKSLEVGKRCTGRSISILDIYGFESFQRNSFEQFCINYANERLQQHFNKHLFKLEQEEYAKDGIDWTKVDFEDNQECLNLFEKESTFPKATDLTFANKLKQHLSVNPCFKGERGGAFGVCHYAGQKPLSPLSRLGAIDSQKQSVAAKFKEPCRDNFPPPIIVNCLQPIEREFKPKIDILELIMEPEVCLEWIATIKNVVAYQNTSEDHKLYGKLQNLKQESKFVQAYTESFYRLQSRCNLPESEEVLIRRYMHGLRGDIHYDLVHVRINTLEEAYSFASESEKKMSYLSSMSSYKATPIGPKGIVKCYSCGQEGHVQANCSKKPVLTINVETSQLETKEELQGYTSDGILTPADTGSPMLMAHVSPIAESTHGNVFRQSATLYNPLASKTCSAHVVLDNGSSISLISRCMVNTLGLTIMVHCRPRKVHSFRVRDFEELAETVRVGVHMRDFSDYVFCHVSSLDACVLVLGTTWQYRVRAVYCAWEQTYRISQGRCVFTLQESFIDSDEDEYSDEGYSHQNKYADPETYYPSQQHLIVELLSCFDPQLPPMRNLDFDFSNSRNPDNQYHQHGVDQSSRYRSIFYRQPQQCTHAWVAAPTPQTHRHHEHQQACAPSASDCFNQAAAAMDFVSNEINPQPSSSSPQLDFYTSNQIEITSQECHHESLILGRQQHLGSALPDQKHSQSTPSLPLVQLQNCDLDFCQRDEKKLKDSDVEISTSMIVKNEKNKESLKELMRGATACTEEDISSSQAHYSPPIQVENTDFKRREDNVETNPSPPLSPLPHHHHAEHLLAPVVLSQLAIVAHVAVAQDEEKKDSLAKKDETNMKQWPFDIVGLGIQPMLVMISKGVEHQPANKELLPQGQLFKLMQWLETTTPHFIRCVKPNSKQHPGMYDNDLVLQQLRCCGVLEVVRISRSGFPTRMTHQQFSRRYRFLLFENVLPEDPLSISVAILQQFNIHPDMYQIAALEDARKGLLNGVVMVQKCFRGHQARSHFYDLKRTISILQSLIRCQNARKEYQLLINRRRAAFLIQKHLKKHIARRTLADRQKAVTYLQSATRGWLIRRNIYKMKKHDNSNSDNRKFGKEPNISGLKKSVEHVLVHSSVLEELQMRVLKAEAALGQKEEENSLLQQRVKQLETRWSEYEEKMKSMEETWQKQMTSLQVSLAAAKKSLAAGGTTNVNGEFDASPLRHDYDSEDTMSVGTHTPEESTPAKLSNHTSNSPAGQESNFACSAVSHLVNEFEQRKRVFSDDAKFLIEVKSGQSASTLNPTDELRKLRLNFEAWKKDYKTKLRETKAALQKLGNAESNRTRKKWWGKRTARGV</sequence>
<dbReference type="InterPro" id="IPR027417">
    <property type="entry name" value="P-loop_NTPase"/>
</dbReference>
<dbReference type="Gene3D" id="6.20.240.20">
    <property type="match status" value="1"/>
</dbReference>
<dbReference type="InterPro" id="IPR005162">
    <property type="entry name" value="Retrotrans_gag_dom"/>
</dbReference>
<comment type="caution">
    <text evidence="15">The sequence shown here is derived from an EMBL/GenBank/DDBJ whole genome shotgun (WGS) entry which is preliminary data.</text>
</comment>
<keyword evidence="8" id="KW-0862">Zinc</keyword>
<dbReference type="Gene3D" id="1.20.58.530">
    <property type="match status" value="1"/>
</dbReference>
<dbReference type="Gene3D" id="1.10.10.820">
    <property type="match status" value="1"/>
</dbReference>
<keyword evidence="2 9" id="KW-0067">ATP-binding</keyword>
<dbReference type="GO" id="GO:0005737">
    <property type="term" value="C:cytoplasm"/>
    <property type="evidence" value="ECO:0007669"/>
    <property type="project" value="TreeGrafter"/>
</dbReference>
<evidence type="ECO:0000256" key="11">
    <source>
        <dbReference type="SAM" id="MobiDB-lite"/>
    </source>
</evidence>
<keyword evidence="6 9" id="KW-0505">Motor protein</keyword>
<feature type="domain" description="Myosin N-terminal SH3-like" evidence="14">
    <location>
        <begin position="192"/>
        <end position="241"/>
    </location>
</feature>
<feature type="domain" description="CCHC-type" evidence="12">
    <location>
        <begin position="896"/>
        <end position="912"/>
    </location>
</feature>
<dbReference type="PROSITE" id="PS51844">
    <property type="entry name" value="SH3_LIKE"/>
    <property type="match status" value="1"/>
</dbReference>
<dbReference type="PROSITE" id="PS51456">
    <property type="entry name" value="MYOSIN_MOTOR"/>
    <property type="match status" value="1"/>
</dbReference>
<dbReference type="SUPFAM" id="SSF52540">
    <property type="entry name" value="P-loop containing nucleoside triphosphate hydrolases"/>
    <property type="match status" value="2"/>
</dbReference>
<dbReference type="Pfam" id="PF00612">
    <property type="entry name" value="IQ"/>
    <property type="match status" value="2"/>
</dbReference>
<comment type="similarity">
    <text evidence="9">Belongs to the TRAFAC class myosin-kinesin ATPase superfamily. Myosin family.</text>
</comment>
<dbReference type="PRINTS" id="PR00193">
    <property type="entry name" value="MYOSINHEAVY"/>
</dbReference>
<dbReference type="InterPro" id="IPR057535">
    <property type="entry name" value="MYO1-3_N_SH3"/>
</dbReference>
<dbReference type="GO" id="GO:0007015">
    <property type="term" value="P:actin filament organization"/>
    <property type="evidence" value="ECO:0007669"/>
    <property type="project" value="TreeGrafter"/>
</dbReference>
<evidence type="ECO:0000313" key="15">
    <source>
        <dbReference type="EMBL" id="KAF9611830.1"/>
    </source>
</evidence>
<keyword evidence="3" id="KW-0112">Calmodulin-binding</keyword>
<dbReference type="EMBL" id="JADFTS010000004">
    <property type="protein sequence ID" value="KAF9611830.1"/>
    <property type="molecule type" value="Genomic_DNA"/>
</dbReference>
<dbReference type="InterPro" id="IPR001878">
    <property type="entry name" value="Znf_CCHC"/>
</dbReference>
<dbReference type="Pfam" id="PF03732">
    <property type="entry name" value="Retrotrans_gag"/>
    <property type="match status" value="1"/>
</dbReference>
<evidence type="ECO:0000256" key="7">
    <source>
        <dbReference type="ARBA" id="ARBA00023203"/>
    </source>
</evidence>
<keyword evidence="1 9" id="KW-0547">Nucleotide-binding</keyword>
<evidence type="ECO:0000256" key="10">
    <source>
        <dbReference type="SAM" id="Coils"/>
    </source>
</evidence>
<keyword evidence="8" id="KW-0863">Zinc-finger</keyword>
<dbReference type="Gene3D" id="1.20.5.190">
    <property type="match status" value="2"/>
</dbReference>
<feature type="compositionally biased region" description="Basic residues" evidence="11">
    <location>
        <begin position="1898"/>
        <end position="1911"/>
    </location>
</feature>
<evidence type="ECO:0000256" key="9">
    <source>
        <dbReference type="PROSITE-ProRule" id="PRU00782"/>
    </source>
</evidence>
<dbReference type="InterPro" id="IPR004009">
    <property type="entry name" value="SH3_Myosin"/>
</dbReference>
<dbReference type="GO" id="GO:0008270">
    <property type="term" value="F:zinc ion binding"/>
    <property type="evidence" value="ECO:0007669"/>
    <property type="project" value="UniProtKB-KW"/>
</dbReference>
<dbReference type="InterPro" id="IPR036961">
    <property type="entry name" value="Kinesin_motor_dom_sf"/>
</dbReference>
<feature type="domain" description="Myosin motor" evidence="13">
    <location>
        <begin position="245"/>
        <end position="1575"/>
    </location>
</feature>
<dbReference type="Pfam" id="PF00098">
    <property type="entry name" value="zf-CCHC"/>
    <property type="match status" value="1"/>
</dbReference>
<dbReference type="GO" id="GO:0030048">
    <property type="term" value="P:actin filament-based movement"/>
    <property type="evidence" value="ECO:0007669"/>
    <property type="project" value="UniProtKB-ARBA"/>
</dbReference>
<dbReference type="Gene3D" id="3.40.850.10">
    <property type="entry name" value="Kinesin motor domain"/>
    <property type="match status" value="2"/>
</dbReference>
<proteinExistence type="inferred from homology"/>
<evidence type="ECO:0000259" key="12">
    <source>
        <dbReference type="PROSITE" id="PS50158"/>
    </source>
</evidence>
<keyword evidence="8" id="KW-0479">Metal-binding</keyword>
<evidence type="ECO:0000256" key="8">
    <source>
        <dbReference type="PROSITE-ProRule" id="PRU00047"/>
    </source>
</evidence>
<keyword evidence="7 9" id="KW-0009">Actin-binding</keyword>
<dbReference type="PANTHER" id="PTHR13140">
    <property type="entry name" value="MYOSIN"/>
    <property type="match status" value="1"/>
</dbReference>
<dbReference type="OrthoDB" id="1166507at2759"/>